<feature type="domain" description="Protein kinase" evidence="3">
    <location>
        <begin position="51"/>
        <end position="333"/>
    </location>
</feature>
<sequence>MGQNQSKSKQSIEFYKQLVRGISEKIPKDCQIQKHALKVIIKLILNQKKYFQNFEYLSSGAYALVLKAKNVKSNRMVALKFLTCTSKEGLKGIESLKKEYELLQKFSQSDFLVNVYDCFYLMEEDVEVDKDGNEKPIITKEKSFFVMEMELCEQNLKQLFDYLRNTQLPSQEIKEIIAIQMLEGLNTLHIKNIMHRDIKPNNFLVCPSQTYGFTIKICDLGFASAVTKSKSHYLSKQGTDTYFAPEVEKGQSRIQSDLFSLGLVLLELDNLNVLNQNWIDFDIKGELYQGKGIASQYQIDRNSNIYKIAEICLKSNYLERTTSGDLLSELIKLHGKPLKFTLSSMILEEQIPQQSQQIFNRINELEKNKITIFSKQTQFEKDAQILIDNTDSRIMRKDNNQQFTKVEILSKLLKSLYEDKKYINNFQILNFGSFGMILSTKKVEFNNKEIVLKIQKIVNEQEIQNEIRIMQQLKTPLVVQLYDNYIIEKATAPEKYVVFELEKCSCSLQEYLERQGKEGEFSDEEKLNIAIQVIDSVNYIHCFNIIHRDIKPDNFLVCLYGNQLEIKLCDFGLSTQLEKNCEQIEILDMVGNWAYMAPEILTKNNDQNKIYSKKSDSYSVGLLLSLLDNYLILKELTGTTFMNMTQNQYEEPFKKQKIKIKQDTEIFKFIQQLVVWERVNRASLSIIVEQNSNKFKSNQNDMKQIISQHYLGPIQNIEAVNIGSIAPLLSQNQIQIKDIKQIEIMRMDDLHKISEFQNVEINLGQNKIGDEGAKDLGTGIAQCKNITTLTLFLRTNNIGAQGAKDLGTGIAQCNNITTLMLDLYQNKIGDEGAKDLGTGIAQCKNISTLKIDLNQNNIGAQGAKDLGTGIAQFKNITTLMLDLYQNKIGDKGTKYLGTGIAQIQNITTLRLNLGTNNIGAQGAKDLGTGIAQCNNITTLMLDLQWNKIGDEGAKDLGTGIAQCKNISTLKIGLNQNNIGAQGAKDVGTGIAQCKNITTLQLGLKQKLNLLIDKLIIEN</sequence>
<dbReference type="GO" id="GO:0005524">
    <property type="term" value="F:ATP binding"/>
    <property type="evidence" value="ECO:0007669"/>
    <property type="project" value="InterPro"/>
</dbReference>
<dbReference type="PROSITE" id="PS00108">
    <property type="entry name" value="PROTEIN_KINASE_ST"/>
    <property type="match status" value="2"/>
</dbReference>
<evidence type="ECO:0000259" key="3">
    <source>
        <dbReference type="PROSITE" id="PS50011"/>
    </source>
</evidence>
<accession>W7XJK5</accession>
<dbReference type="Gene3D" id="3.80.10.10">
    <property type="entry name" value="Ribonuclease Inhibitor"/>
    <property type="match status" value="2"/>
</dbReference>
<proteinExistence type="predicted"/>
<dbReference type="SUPFAM" id="SSF56112">
    <property type="entry name" value="Protein kinase-like (PK-like)"/>
    <property type="match status" value="2"/>
</dbReference>
<dbReference type="InterPro" id="IPR000719">
    <property type="entry name" value="Prot_kinase_dom"/>
</dbReference>
<dbReference type="Proteomes" id="UP000009168">
    <property type="component" value="Unassembled WGS sequence"/>
</dbReference>
<dbReference type="RefSeq" id="XP_012651853.1">
    <property type="nucleotide sequence ID" value="XM_012796399.1"/>
</dbReference>
<keyword evidence="1" id="KW-0433">Leucine-rich repeat</keyword>
<dbReference type="SMART" id="SM00368">
    <property type="entry name" value="LRR_RI"/>
    <property type="match status" value="8"/>
</dbReference>
<dbReference type="GO" id="GO:0044773">
    <property type="term" value="P:mitotic DNA damage checkpoint signaling"/>
    <property type="evidence" value="ECO:0007669"/>
    <property type="project" value="TreeGrafter"/>
</dbReference>
<dbReference type="InterPro" id="IPR011009">
    <property type="entry name" value="Kinase-like_dom_sf"/>
</dbReference>
<keyword evidence="2" id="KW-0677">Repeat</keyword>
<dbReference type="InterPro" id="IPR032675">
    <property type="entry name" value="LRR_dom_sf"/>
</dbReference>
<protein>
    <submittedName>
        <fullName evidence="4">Kinase domain protein</fullName>
    </submittedName>
</protein>
<dbReference type="GeneID" id="24442213"/>
<dbReference type="PROSITE" id="PS50011">
    <property type="entry name" value="PROTEIN_KINASE_DOM"/>
    <property type="match status" value="2"/>
</dbReference>
<dbReference type="Gene3D" id="1.10.510.10">
    <property type="entry name" value="Transferase(Phosphotransferase) domain 1"/>
    <property type="match status" value="2"/>
</dbReference>
<dbReference type="InterPro" id="IPR008271">
    <property type="entry name" value="Ser/Thr_kinase_AS"/>
</dbReference>
<name>W7XJK5_TETTS</name>
<dbReference type="SUPFAM" id="SSF52047">
    <property type="entry name" value="RNI-like"/>
    <property type="match status" value="1"/>
</dbReference>
<organism evidence="4 5">
    <name type="scientific">Tetrahymena thermophila (strain SB210)</name>
    <dbReference type="NCBI Taxonomy" id="312017"/>
    <lineage>
        <taxon>Eukaryota</taxon>
        <taxon>Sar</taxon>
        <taxon>Alveolata</taxon>
        <taxon>Ciliophora</taxon>
        <taxon>Intramacronucleata</taxon>
        <taxon>Oligohymenophorea</taxon>
        <taxon>Hymenostomatida</taxon>
        <taxon>Tetrahymenina</taxon>
        <taxon>Tetrahymenidae</taxon>
        <taxon>Tetrahymena</taxon>
    </lineage>
</organism>
<dbReference type="InParanoid" id="W7XJK5"/>
<dbReference type="PANTHER" id="PTHR44167:SF18">
    <property type="entry name" value="PROTEIN KINASE DOMAIN-CONTAINING PROTEIN"/>
    <property type="match status" value="1"/>
</dbReference>
<dbReference type="KEGG" id="tet:TTHERM_001356310"/>
<dbReference type="InterPro" id="IPR001611">
    <property type="entry name" value="Leu-rich_rpt"/>
</dbReference>
<dbReference type="GO" id="GO:0004674">
    <property type="term" value="F:protein serine/threonine kinase activity"/>
    <property type="evidence" value="ECO:0007669"/>
    <property type="project" value="TreeGrafter"/>
</dbReference>
<dbReference type="GO" id="GO:0005737">
    <property type="term" value="C:cytoplasm"/>
    <property type="evidence" value="ECO:0007669"/>
    <property type="project" value="TreeGrafter"/>
</dbReference>
<gene>
    <name evidence="4" type="ORF">TTHERM_001356310</name>
</gene>
<dbReference type="OrthoDB" id="354678at2759"/>
<keyword evidence="4" id="KW-0808">Transferase</keyword>
<feature type="domain" description="Protein kinase" evidence="3">
    <location>
        <begin position="423"/>
        <end position="696"/>
    </location>
</feature>
<dbReference type="Pfam" id="PF00069">
    <property type="entry name" value="Pkinase"/>
    <property type="match status" value="2"/>
</dbReference>
<dbReference type="Pfam" id="PF13516">
    <property type="entry name" value="LRR_6"/>
    <property type="match status" value="3"/>
</dbReference>
<dbReference type="SMART" id="SM00220">
    <property type="entry name" value="S_TKc"/>
    <property type="match status" value="2"/>
</dbReference>
<dbReference type="PANTHER" id="PTHR44167">
    <property type="entry name" value="OVARIAN-SPECIFIC SERINE/THREONINE-PROTEIN KINASE LOK-RELATED"/>
    <property type="match status" value="1"/>
</dbReference>
<dbReference type="EMBL" id="GG662784">
    <property type="protein sequence ID" value="EWS75611.1"/>
    <property type="molecule type" value="Genomic_DNA"/>
</dbReference>
<reference evidence="5" key="1">
    <citation type="journal article" date="2006" name="PLoS Biol.">
        <title>Macronuclear genome sequence of the ciliate Tetrahymena thermophila, a model eukaryote.</title>
        <authorList>
            <person name="Eisen J.A."/>
            <person name="Coyne R.S."/>
            <person name="Wu M."/>
            <person name="Wu D."/>
            <person name="Thiagarajan M."/>
            <person name="Wortman J.R."/>
            <person name="Badger J.H."/>
            <person name="Ren Q."/>
            <person name="Amedeo P."/>
            <person name="Jones K.M."/>
            <person name="Tallon L.J."/>
            <person name="Delcher A.L."/>
            <person name="Salzberg S.L."/>
            <person name="Silva J.C."/>
            <person name="Haas B.J."/>
            <person name="Majoros W.H."/>
            <person name="Farzad M."/>
            <person name="Carlton J.M."/>
            <person name="Smith R.K. Jr."/>
            <person name="Garg J."/>
            <person name="Pearlman R.E."/>
            <person name="Karrer K.M."/>
            <person name="Sun L."/>
            <person name="Manning G."/>
            <person name="Elde N.C."/>
            <person name="Turkewitz A.P."/>
            <person name="Asai D.J."/>
            <person name="Wilkes D.E."/>
            <person name="Wang Y."/>
            <person name="Cai H."/>
            <person name="Collins K."/>
            <person name="Stewart B.A."/>
            <person name="Lee S.R."/>
            <person name="Wilamowska K."/>
            <person name="Weinberg Z."/>
            <person name="Ruzzo W.L."/>
            <person name="Wloga D."/>
            <person name="Gaertig J."/>
            <person name="Frankel J."/>
            <person name="Tsao C.-C."/>
            <person name="Gorovsky M.A."/>
            <person name="Keeling P.J."/>
            <person name="Waller R.F."/>
            <person name="Patron N.J."/>
            <person name="Cherry J.M."/>
            <person name="Stover N.A."/>
            <person name="Krieger C.J."/>
            <person name="del Toro C."/>
            <person name="Ryder H.F."/>
            <person name="Williamson S.C."/>
            <person name="Barbeau R.A."/>
            <person name="Hamilton E.P."/>
            <person name="Orias E."/>
        </authorList>
    </citation>
    <scope>NUCLEOTIDE SEQUENCE [LARGE SCALE GENOMIC DNA]</scope>
    <source>
        <strain evidence="5">SB210</strain>
    </source>
</reference>
<dbReference type="GO" id="GO:0005634">
    <property type="term" value="C:nucleus"/>
    <property type="evidence" value="ECO:0007669"/>
    <property type="project" value="TreeGrafter"/>
</dbReference>
<evidence type="ECO:0000313" key="5">
    <source>
        <dbReference type="Proteomes" id="UP000009168"/>
    </source>
</evidence>
<dbReference type="AlphaFoldDB" id="W7XJK5"/>
<evidence type="ECO:0000313" key="4">
    <source>
        <dbReference type="EMBL" id="EWS75611.1"/>
    </source>
</evidence>
<keyword evidence="4" id="KW-0418">Kinase</keyword>
<dbReference type="CDD" id="cd00180">
    <property type="entry name" value="PKc"/>
    <property type="match status" value="1"/>
</dbReference>
<dbReference type="Gene3D" id="3.30.200.20">
    <property type="entry name" value="Phosphorylase Kinase, domain 1"/>
    <property type="match status" value="1"/>
</dbReference>
<evidence type="ECO:0000256" key="1">
    <source>
        <dbReference type="ARBA" id="ARBA00022614"/>
    </source>
</evidence>
<evidence type="ECO:0000256" key="2">
    <source>
        <dbReference type="ARBA" id="ARBA00022737"/>
    </source>
</evidence>
<keyword evidence="5" id="KW-1185">Reference proteome</keyword>